<dbReference type="InterPro" id="IPR038726">
    <property type="entry name" value="PDDEXK_AddAB-type"/>
</dbReference>
<organism evidence="2 3">
    <name type="scientific">Methylovulum psychrotolerans</name>
    <dbReference type="NCBI Taxonomy" id="1704499"/>
    <lineage>
        <taxon>Bacteria</taxon>
        <taxon>Pseudomonadati</taxon>
        <taxon>Pseudomonadota</taxon>
        <taxon>Gammaproteobacteria</taxon>
        <taxon>Methylococcales</taxon>
        <taxon>Methylococcaceae</taxon>
        <taxon>Methylovulum</taxon>
    </lineage>
</organism>
<dbReference type="AlphaFoldDB" id="A0A1Z4BYN0"/>
<dbReference type="Proteomes" id="UP000197019">
    <property type="component" value="Chromosome"/>
</dbReference>
<dbReference type="EMBL" id="CP022129">
    <property type="protein sequence ID" value="ASF46396.1"/>
    <property type="molecule type" value="Genomic_DNA"/>
</dbReference>
<reference evidence="2 3" key="1">
    <citation type="submission" date="2017-06" db="EMBL/GenBank/DDBJ databases">
        <title>Genome Sequencing of the methanotroph Methylovulum psychrotolerants str. HV10-M2 isolated from a high-altitude environment.</title>
        <authorList>
            <person name="Mateos-Rivera A."/>
        </authorList>
    </citation>
    <scope>NUCLEOTIDE SEQUENCE [LARGE SCALE GENOMIC DNA]</scope>
    <source>
        <strain evidence="2 3">HV10_M2</strain>
    </source>
</reference>
<dbReference type="OrthoDB" id="1488830at2"/>
<gene>
    <name evidence="2" type="ORF">CEK71_10095</name>
</gene>
<sequence length="915" mass="102211">MQIRFGFGLDGIKPKRTHTAIGEKEVGPIGFLSVLETQCGIAPVTDSLATRIIQYLGCLKACDTPDRFYHLSLATDQFNVAKTLLQWRDGWYESGWDGLFSSGVSGRLADMAAVEQLAAKKVSLGFGQRQQTILAMLKTQKTQIERVVLLDRPSDFSPLWRQILQSFDVTEQPALLPAAPLGKDLHRLQSTLAQLAAESLNKGEDGSVHKTKLVGDHSFVVVKARSKAISARLISQWLASQAPNNSDKTVAVLTGGDGVAMDDALSAVHLPRLGFEKASPWRPILQVLPVALELLWEPLNPDMLLQFLMQPVGLLPGRIRHPLAKVVANAPGIGGEQWRQTLTDLLEAEKNREDYSDGRFKQLQADLAYWFAAPRYTPKAGLPLDIAKQRTLKVASWLEQQQPRWEDEAMRALLGAAYGQASELNAALSNLLADGTTHIQPEQLRYLLDQLTGSGIGIVDQYAECVSGQPQWLVGARQPDSFNQTVNTLVWWDFRALPLQSAYPWSRQERQQLNRHGVLLPDLDRQLQRQALSWLKPINAASERLIIVLHEDEEAYHPLWDQICSCLENWQEIKAEDSVLRGDPIRVFDSLTPVKADDKPLVGLSRWWRLGAGEGLAPREQESYSSLEAFFYSPYQWVLRYKAGLTAGMLQSLGDGNLLKGNLAHHLYERYFIENGGLLTSETADRAALNNWFDQVIHTLLAEEGAVLLQPGRLAEKEQFIDTARKSLYELIRQLKTANVVHIEMEQAQEAPFFGGNLRGSIDMKVTNADGKEAVVDIKWGGAKYHKDSLQGNTHLQLVTYSYMRQKNSAAKQWPAVAYFVIKDGGAMLAQNTDYFPEAIAIKPDTDESHAVIWRKMQTTWEWRRKQLDRGLIEVSVSGTEAAADSDPGEAALTIPKASDAFNDYKVLTGWGEWR</sequence>
<evidence type="ECO:0000313" key="3">
    <source>
        <dbReference type="Proteomes" id="UP000197019"/>
    </source>
</evidence>
<protein>
    <recommendedName>
        <fullName evidence="1">PD-(D/E)XK endonuclease-like domain-containing protein</fullName>
    </recommendedName>
</protein>
<accession>A0A1Z4BYN0</accession>
<evidence type="ECO:0000259" key="1">
    <source>
        <dbReference type="Pfam" id="PF12705"/>
    </source>
</evidence>
<evidence type="ECO:0000313" key="2">
    <source>
        <dbReference type="EMBL" id="ASF46396.1"/>
    </source>
</evidence>
<dbReference type="InterPro" id="IPR011604">
    <property type="entry name" value="PDDEXK-like_dom_sf"/>
</dbReference>
<dbReference type="Gene3D" id="3.90.320.10">
    <property type="match status" value="1"/>
</dbReference>
<feature type="domain" description="PD-(D/E)XK endonuclease-like" evidence="1">
    <location>
        <begin position="623"/>
        <end position="821"/>
    </location>
</feature>
<keyword evidence="3" id="KW-1185">Reference proteome</keyword>
<dbReference type="KEGG" id="mpsy:CEK71_10095"/>
<dbReference type="RefSeq" id="WP_088619268.1">
    <property type="nucleotide sequence ID" value="NZ_CP022129.1"/>
</dbReference>
<name>A0A1Z4BYN0_9GAMM</name>
<proteinExistence type="predicted"/>
<dbReference type="Pfam" id="PF12705">
    <property type="entry name" value="PDDEXK_1"/>
    <property type="match status" value="1"/>
</dbReference>